<keyword evidence="5" id="KW-1185">Reference proteome</keyword>
<evidence type="ECO:0000256" key="1">
    <source>
        <dbReference type="ARBA" id="ARBA00004328"/>
    </source>
</evidence>
<dbReference type="Gene3D" id="3.30.2400.10">
    <property type="entry name" value="Major capsid protein gp5"/>
    <property type="match status" value="1"/>
</dbReference>
<name>A0A1Q2M5H8_9GAMM</name>
<feature type="coiled-coil region" evidence="2">
    <location>
        <begin position="29"/>
        <end position="67"/>
    </location>
</feature>
<reference evidence="4" key="1">
    <citation type="submission" date="2017-02" db="EMBL/GenBank/DDBJ databases">
        <title>Genome of Microbulbifer agarilyticus GP101.</title>
        <authorList>
            <person name="Jung J."/>
            <person name="Bae S.S."/>
            <person name="Baek K."/>
        </authorList>
    </citation>
    <scope>NUCLEOTIDE SEQUENCE [LARGE SCALE GENOMIC DNA]</scope>
    <source>
        <strain evidence="4">GP101</strain>
    </source>
</reference>
<accession>A0A1Q2M5H8</accession>
<feature type="domain" description="Phage capsid-like C-terminal" evidence="3">
    <location>
        <begin position="109"/>
        <end position="372"/>
    </location>
</feature>
<dbReference type="KEGG" id="maga:Mag101_07395"/>
<evidence type="ECO:0000313" key="4">
    <source>
        <dbReference type="EMBL" id="AQQ67482.1"/>
    </source>
</evidence>
<comment type="subcellular location">
    <subcellularLocation>
        <location evidence="1">Virion</location>
    </subcellularLocation>
</comment>
<dbReference type="InterPro" id="IPR024455">
    <property type="entry name" value="Phage_capsid"/>
</dbReference>
<evidence type="ECO:0000259" key="3">
    <source>
        <dbReference type="Pfam" id="PF05065"/>
    </source>
</evidence>
<dbReference type="STRING" id="260552.Mag101_07395"/>
<dbReference type="OrthoDB" id="637859at2"/>
<dbReference type="Pfam" id="PF05065">
    <property type="entry name" value="Phage_capsid"/>
    <property type="match status" value="1"/>
</dbReference>
<proteinExistence type="predicted"/>
<organism evidence="4 5">
    <name type="scientific">Microbulbifer agarilyticus</name>
    <dbReference type="NCBI Taxonomy" id="260552"/>
    <lineage>
        <taxon>Bacteria</taxon>
        <taxon>Pseudomonadati</taxon>
        <taxon>Pseudomonadota</taxon>
        <taxon>Gammaproteobacteria</taxon>
        <taxon>Cellvibrionales</taxon>
        <taxon>Microbulbiferaceae</taxon>
        <taxon>Microbulbifer</taxon>
    </lineage>
</organism>
<sequence>MEALQKSLQDFDKKLDGFIKSSNEEAQSNAKLGRENKSAMETLNKQAEELQERLADVEQKMSARGDNEEPVLSMGEQIAKSADYESFIKGSSNKMTLEVKNTLIGNDSTVAPDRRTEIISGANRRLQVVSTMPNIPTSSNAVEYTRENVVVLNAAEVAEGSALPETNITYELVSTPVRTIGHWIKLSKEVIADAPALAAHVNTRLMYGAELRLDGQILNGNGTGNNLSGLGVSGNHTAFTAGAGSKPIENLRRAMGLVEASEYMPSAIFMNSADVVDLDLEKGTDDHFLAGNPRFVISATAWGLPVIKTNAVPPGKFFVGAFDMATALNMREGVSISMSESDDTNFTSNLVTVKADLRGALSIYRPAAVAYGDLTA</sequence>
<protein>
    <recommendedName>
        <fullName evidence="3">Phage capsid-like C-terminal domain-containing protein</fullName>
    </recommendedName>
</protein>
<evidence type="ECO:0000256" key="2">
    <source>
        <dbReference type="SAM" id="Coils"/>
    </source>
</evidence>
<gene>
    <name evidence="4" type="ORF">Mag101_07395</name>
</gene>
<dbReference type="EMBL" id="CP019650">
    <property type="protein sequence ID" value="AQQ67482.1"/>
    <property type="molecule type" value="Genomic_DNA"/>
</dbReference>
<evidence type="ECO:0000313" key="5">
    <source>
        <dbReference type="Proteomes" id="UP000188219"/>
    </source>
</evidence>
<dbReference type="NCBIfam" id="TIGR01554">
    <property type="entry name" value="major_cap_HK97"/>
    <property type="match status" value="1"/>
</dbReference>
<dbReference type="RefSeq" id="WP_077402891.1">
    <property type="nucleotide sequence ID" value="NZ_CP019650.1"/>
</dbReference>
<dbReference type="Proteomes" id="UP000188219">
    <property type="component" value="Chromosome"/>
</dbReference>
<keyword evidence="2" id="KW-0175">Coiled coil</keyword>
<dbReference type="AlphaFoldDB" id="A0A1Q2M5H8"/>
<dbReference type="Gene3D" id="3.30.2320.10">
    <property type="entry name" value="hypothetical protein PF0899 domain"/>
    <property type="match status" value="1"/>
</dbReference>
<dbReference type="SUPFAM" id="SSF56563">
    <property type="entry name" value="Major capsid protein gp5"/>
    <property type="match status" value="1"/>
</dbReference>
<dbReference type="InterPro" id="IPR054612">
    <property type="entry name" value="Phage_capsid-like_C"/>
</dbReference>